<name>A0ABQ8JGH1_DERPT</name>
<organism evidence="1 2">
    <name type="scientific">Dermatophagoides pteronyssinus</name>
    <name type="common">European house dust mite</name>
    <dbReference type="NCBI Taxonomy" id="6956"/>
    <lineage>
        <taxon>Eukaryota</taxon>
        <taxon>Metazoa</taxon>
        <taxon>Ecdysozoa</taxon>
        <taxon>Arthropoda</taxon>
        <taxon>Chelicerata</taxon>
        <taxon>Arachnida</taxon>
        <taxon>Acari</taxon>
        <taxon>Acariformes</taxon>
        <taxon>Sarcoptiformes</taxon>
        <taxon>Astigmata</taxon>
        <taxon>Psoroptidia</taxon>
        <taxon>Analgoidea</taxon>
        <taxon>Pyroglyphidae</taxon>
        <taxon>Dermatophagoidinae</taxon>
        <taxon>Dermatophagoides</taxon>
    </lineage>
</organism>
<sequence>MPMQYDQVNRLYFQTNLDTIIPTEPTSCNTPRGDTNIPLPTIIPTIIATPFSRPSSFFNAILPFFDVDDVESNGDDINYDSTYNVGTPKTNISNIGTIYFDLK</sequence>
<evidence type="ECO:0000313" key="1">
    <source>
        <dbReference type="EMBL" id="KAH9421679.1"/>
    </source>
</evidence>
<proteinExistence type="predicted"/>
<comment type="caution">
    <text evidence="1">The sequence shown here is derived from an EMBL/GenBank/DDBJ whole genome shotgun (WGS) entry which is preliminary data.</text>
</comment>
<keyword evidence="2" id="KW-1185">Reference proteome</keyword>
<gene>
    <name evidence="1" type="ORF">DERP_014954</name>
</gene>
<dbReference type="Proteomes" id="UP000887458">
    <property type="component" value="Unassembled WGS sequence"/>
</dbReference>
<reference evidence="1 2" key="1">
    <citation type="journal article" date="2018" name="J. Allergy Clin. Immunol.">
        <title>High-quality assembly of Dermatophagoides pteronyssinus genome and transcriptome reveals a wide range of novel allergens.</title>
        <authorList>
            <person name="Liu X.Y."/>
            <person name="Yang K.Y."/>
            <person name="Wang M.Q."/>
            <person name="Kwok J.S."/>
            <person name="Zeng X."/>
            <person name="Yang Z."/>
            <person name="Xiao X.J."/>
            <person name="Lau C.P."/>
            <person name="Li Y."/>
            <person name="Huang Z.M."/>
            <person name="Ba J.G."/>
            <person name="Yim A.K."/>
            <person name="Ouyang C.Y."/>
            <person name="Ngai S.M."/>
            <person name="Chan T.F."/>
            <person name="Leung E.L."/>
            <person name="Liu L."/>
            <person name="Liu Z.G."/>
            <person name="Tsui S.K."/>
        </authorList>
    </citation>
    <scope>NUCLEOTIDE SEQUENCE [LARGE SCALE GENOMIC DNA]</scope>
    <source>
        <strain evidence="1">Derp</strain>
    </source>
</reference>
<protein>
    <submittedName>
        <fullName evidence="1">Uncharacterized protein</fullName>
    </submittedName>
</protein>
<accession>A0ABQ8JGH1</accession>
<dbReference type="EMBL" id="NJHN03000038">
    <property type="protein sequence ID" value="KAH9421679.1"/>
    <property type="molecule type" value="Genomic_DNA"/>
</dbReference>
<evidence type="ECO:0000313" key="2">
    <source>
        <dbReference type="Proteomes" id="UP000887458"/>
    </source>
</evidence>
<reference evidence="1 2" key="2">
    <citation type="journal article" date="2022" name="Mol. Biol. Evol.">
        <title>Comparative Genomics Reveals Insights into the Divergent Evolution of Astigmatic Mites and Household Pest Adaptations.</title>
        <authorList>
            <person name="Xiong Q."/>
            <person name="Wan A.T."/>
            <person name="Liu X."/>
            <person name="Fung C.S."/>
            <person name="Xiao X."/>
            <person name="Malainual N."/>
            <person name="Hou J."/>
            <person name="Wang L."/>
            <person name="Wang M."/>
            <person name="Yang K.Y."/>
            <person name="Cui Y."/>
            <person name="Leung E.L."/>
            <person name="Nong W."/>
            <person name="Shin S.K."/>
            <person name="Au S.W."/>
            <person name="Jeong K.Y."/>
            <person name="Chew F.T."/>
            <person name="Hui J.H."/>
            <person name="Leung T.F."/>
            <person name="Tungtrongchitr A."/>
            <person name="Zhong N."/>
            <person name="Liu Z."/>
            <person name="Tsui S.K."/>
        </authorList>
    </citation>
    <scope>NUCLEOTIDE SEQUENCE [LARGE SCALE GENOMIC DNA]</scope>
    <source>
        <strain evidence="1">Derp</strain>
    </source>
</reference>